<evidence type="ECO:0000256" key="3">
    <source>
        <dbReference type="ARBA" id="ARBA00048447"/>
    </source>
</evidence>
<dbReference type="EMBL" id="JADIMZ010000139">
    <property type="protein sequence ID" value="MBO8433472.1"/>
    <property type="molecule type" value="Genomic_DNA"/>
</dbReference>
<protein>
    <recommendedName>
        <fullName evidence="2">Uridine phosphorylase</fullName>
        <ecNumber evidence="1">2.4.2.3</ecNumber>
    </recommendedName>
</protein>
<dbReference type="Pfam" id="PF01048">
    <property type="entry name" value="PNP_UDP_1"/>
    <property type="match status" value="1"/>
</dbReference>
<dbReference type="PANTHER" id="PTHR43691:SF11">
    <property type="entry name" value="FI09636P-RELATED"/>
    <property type="match status" value="1"/>
</dbReference>
<dbReference type="GO" id="GO:0004850">
    <property type="term" value="F:uridine phosphorylase activity"/>
    <property type="evidence" value="ECO:0007669"/>
    <property type="project" value="UniProtKB-EC"/>
</dbReference>
<feature type="non-terminal residue" evidence="5">
    <location>
        <position position="229"/>
    </location>
</feature>
<name>A0A9D9DSQ7_9BACT</name>
<evidence type="ECO:0000313" key="6">
    <source>
        <dbReference type="Proteomes" id="UP000823612"/>
    </source>
</evidence>
<organism evidence="5 6">
    <name type="scientific">Candidatus Pullibacteroides excrementavium</name>
    <dbReference type="NCBI Taxonomy" id="2840905"/>
    <lineage>
        <taxon>Bacteria</taxon>
        <taxon>Pseudomonadati</taxon>
        <taxon>Bacteroidota</taxon>
        <taxon>Bacteroidia</taxon>
        <taxon>Bacteroidales</taxon>
        <taxon>Candidatus Pullibacteroides</taxon>
    </lineage>
</organism>
<proteinExistence type="predicted"/>
<dbReference type="PANTHER" id="PTHR43691">
    <property type="entry name" value="URIDINE PHOSPHORYLASE"/>
    <property type="match status" value="1"/>
</dbReference>
<feature type="domain" description="Nucleoside phosphorylase" evidence="4">
    <location>
        <begin position="32"/>
        <end position="216"/>
    </location>
</feature>
<evidence type="ECO:0000259" key="4">
    <source>
        <dbReference type="Pfam" id="PF01048"/>
    </source>
</evidence>
<dbReference type="Gene3D" id="3.40.50.1580">
    <property type="entry name" value="Nucleoside phosphorylase domain"/>
    <property type="match status" value="1"/>
</dbReference>
<accession>A0A9D9DSQ7</accession>
<dbReference type="CDD" id="cd00436">
    <property type="entry name" value="UP_TbUP-like"/>
    <property type="match status" value="1"/>
</dbReference>
<dbReference type="GO" id="GO:0004731">
    <property type="term" value="F:purine-nucleoside phosphorylase activity"/>
    <property type="evidence" value="ECO:0007669"/>
    <property type="project" value="TreeGrafter"/>
</dbReference>
<dbReference type="InterPro" id="IPR035994">
    <property type="entry name" value="Nucleoside_phosphorylase_sf"/>
</dbReference>
<comment type="caution">
    <text evidence="5">The sequence shown here is derived from an EMBL/GenBank/DDBJ whole genome shotgun (WGS) entry which is preliminary data.</text>
</comment>
<comment type="catalytic activity">
    <reaction evidence="3">
        <text>uridine + phosphate = alpha-D-ribose 1-phosphate + uracil</text>
        <dbReference type="Rhea" id="RHEA:24388"/>
        <dbReference type="ChEBI" id="CHEBI:16704"/>
        <dbReference type="ChEBI" id="CHEBI:17568"/>
        <dbReference type="ChEBI" id="CHEBI:43474"/>
        <dbReference type="ChEBI" id="CHEBI:57720"/>
        <dbReference type="EC" id="2.4.2.3"/>
    </reaction>
</comment>
<reference evidence="5" key="2">
    <citation type="journal article" date="2021" name="PeerJ">
        <title>Extensive microbial diversity within the chicken gut microbiome revealed by metagenomics and culture.</title>
        <authorList>
            <person name="Gilroy R."/>
            <person name="Ravi A."/>
            <person name="Getino M."/>
            <person name="Pursley I."/>
            <person name="Horton D.L."/>
            <person name="Alikhan N.F."/>
            <person name="Baker D."/>
            <person name="Gharbi K."/>
            <person name="Hall N."/>
            <person name="Watson M."/>
            <person name="Adriaenssens E.M."/>
            <person name="Foster-Nyarko E."/>
            <person name="Jarju S."/>
            <person name="Secka A."/>
            <person name="Antonio M."/>
            <person name="Oren A."/>
            <person name="Chaudhuri R.R."/>
            <person name="La Ragione R."/>
            <person name="Hildebrand F."/>
            <person name="Pallen M.J."/>
        </authorList>
    </citation>
    <scope>NUCLEOTIDE SEQUENCE</scope>
    <source>
        <strain evidence="5">2889</strain>
    </source>
</reference>
<gene>
    <name evidence="5" type="ORF">IAB08_09320</name>
</gene>
<dbReference type="AlphaFoldDB" id="A0A9D9DSQ7"/>
<dbReference type="GO" id="GO:0006152">
    <property type="term" value="P:purine nucleoside catabolic process"/>
    <property type="evidence" value="ECO:0007669"/>
    <property type="project" value="TreeGrafter"/>
</dbReference>
<dbReference type="GO" id="GO:0005829">
    <property type="term" value="C:cytosol"/>
    <property type="evidence" value="ECO:0007669"/>
    <property type="project" value="TreeGrafter"/>
</dbReference>
<sequence length="229" mass="26039">MESIIEASEMPLNADGSIYHLHLQPEQLAHNIILVGDPGRVPTVSKYFDRIDYKVQNRELLTHTGRLNSKPVTALSTGMGTDNIDIVINELDALVNVDLKERRRKKEHTTLNLIRIGTSGSFQAEYKINTFCASRYGLGLDGLLNYYGIPESLYEKEMMEAFDKHMQLPSRFAHPYIIRCSDELMQKVGFDMQQGITVTAPGFFAPQGRVIRLPLTFPQQNTLLENFEY</sequence>
<dbReference type="SUPFAM" id="SSF53167">
    <property type="entry name" value="Purine and uridine phosphorylases"/>
    <property type="match status" value="1"/>
</dbReference>
<evidence type="ECO:0000256" key="2">
    <source>
        <dbReference type="ARBA" id="ARBA00021980"/>
    </source>
</evidence>
<reference evidence="5" key="1">
    <citation type="submission" date="2020-10" db="EMBL/GenBank/DDBJ databases">
        <authorList>
            <person name="Gilroy R."/>
        </authorList>
    </citation>
    <scope>NUCLEOTIDE SEQUENCE</scope>
    <source>
        <strain evidence="5">2889</strain>
    </source>
</reference>
<evidence type="ECO:0000256" key="1">
    <source>
        <dbReference type="ARBA" id="ARBA00011888"/>
    </source>
</evidence>
<evidence type="ECO:0000313" key="5">
    <source>
        <dbReference type="EMBL" id="MBO8433472.1"/>
    </source>
</evidence>
<dbReference type="InterPro" id="IPR000845">
    <property type="entry name" value="Nucleoside_phosphorylase_d"/>
</dbReference>
<dbReference type="Proteomes" id="UP000823612">
    <property type="component" value="Unassembled WGS sequence"/>
</dbReference>
<dbReference type="EC" id="2.4.2.3" evidence="1"/>